<dbReference type="SUPFAM" id="SSF52728">
    <property type="entry name" value="PTS IIb component"/>
    <property type="match status" value="1"/>
</dbReference>
<keyword evidence="3" id="KW-0963">Cytoplasm</keyword>
<keyword evidence="6" id="KW-0598">Phosphotransferase system</keyword>
<evidence type="ECO:0000313" key="9">
    <source>
        <dbReference type="EMBL" id="SEM35714.1"/>
    </source>
</evidence>
<proteinExistence type="predicted"/>
<evidence type="ECO:0000256" key="7">
    <source>
        <dbReference type="ARBA" id="ARBA00022777"/>
    </source>
</evidence>
<dbReference type="EMBL" id="FOCC01000001">
    <property type="protein sequence ID" value="SEM35714.1"/>
    <property type="molecule type" value="Genomic_DNA"/>
</dbReference>
<accession>A0ABY1A9C0</accession>
<keyword evidence="2" id="KW-0813">Transport</keyword>
<gene>
    <name evidence="9" type="ORF">SAMN05216431_101212</name>
</gene>
<keyword evidence="4" id="KW-0762">Sugar transport</keyword>
<feature type="domain" description="PTS EIIB type-4" evidence="8">
    <location>
        <begin position="12"/>
        <end position="177"/>
    </location>
</feature>
<dbReference type="Gene3D" id="3.40.35.10">
    <property type="entry name" value="Phosphotransferase system, sorbose subfamily IIB component"/>
    <property type="match status" value="1"/>
</dbReference>
<dbReference type="Pfam" id="PF03830">
    <property type="entry name" value="PTSIIB_sorb"/>
    <property type="match status" value="1"/>
</dbReference>
<evidence type="ECO:0000256" key="4">
    <source>
        <dbReference type="ARBA" id="ARBA00022597"/>
    </source>
</evidence>
<evidence type="ECO:0000256" key="6">
    <source>
        <dbReference type="ARBA" id="ARBA00022683"/>
    </source>
</evidence>
<dbReference type="InterPro" id="IPR004720">
    <property type="entry name" value="PTS_IIB_sorbose-sp"/>
</dbReference>
<evidence type="ECO:0000256" key="1">
    <source>
        <dbReference type="ARBA" id="ARBA00004496"/>
    </source>
</evidence>
<evidence type="ECO:0000256" key="3">
    <source>
        <dbReference type="ARBA" id="ARBA00022490"/>
    </source>
</evidence>
<evidence type="ECO:0000256" key="5">
    <source>
        <dbReference type="ARBA" id="ARBA00022679"/>
    </source>
</evidence>
<dbReference type="Proteomes" id="UP000182089">
    <property type="component" value="Unassembled WGS sequence"/>
</dbReference>
<keyword evidence="5" id="KW-0808">Transferase</keyword>
<sequence length="180" mass="20607">MVSIIMNQVIMMPFDVRLLRIDSRLLHGQVATSWAKITKADRILVVSDRVAHDNLRKTLIMQAAPPGVKAHVLTISKMLRIYYDSRFDFIKAMILVENPVDAMRLISGGLKVSSVNIGSISFDNSRQMVTDTIALSKEDISVITWMHHRNITIDYRKVASDPYRDFWKCLCEKKLVQETD</sequence>
<protein>
    <submittedName>
        <fullName evidence="9">PTS system, mannose-specific IIB component</fullName>
    </submittedName>
</protein>
<keyword evidence="7" id="KW-0418">Kinase</keyword>
<evidence type="ECO:0000313" key="10">
    <source>
        <dbReference type="Proteomes" id="UP000182089"/>
    </source>
</evidence>
<comment type="subcellular location">
    <subcellularLocation>
        <location evidence="1">Cytoplasm</location>
    </subcellularLocation>
</comment>
<evidence type="ECO:0000256" key="2">
    <source>
        <dbReference type="ARBA" id="ARBA00022448"/>
    </source>
</evidence>
<reference evidence="9 10" key="1">
    <citation type="submission" date="2016-10" db="EMBL/GenBank/DDBJ databases">
        <authorList>
            <person name="Varghese N."/>
            <person name="Submissions S."/>
        </authorList>
    </citation>
    <scope>NUCLEOTIDE SEQUENCE [LARGE SCALE GENOMIC DNA]</scope>
    <source>
        <strain evidence="9 10">WC1T17</strain>
    </source>
</reference>
<dbReference type="InterPro" id="IPR036667">
    <property type="entry name" value="PTS_IIB_sorbose-sp_sf"/>
</dbReference>
<organism evidence="9 10">
    <name type="scientific">Ligilactobacillus ruminis</name>
    <dbReference type="NCBI Taxonomy" id="1623"/>
    <lineage>
        <taxon>Bacteria</taxon>
        <taxon>Bacillati</taxon>
        <taxon>Bacillota</taxon>
        <taxon>Bacilli</taxon>
        <taxon>Lactobacillales</taxon>
        <taxon>Lactobacillaceae</taxon>
        <taxon>Ligilactobacillus</taxon>
    </lineage>
</organism>
<dbReference type="PROSITE" id="PS51101">
    <property type="entry name" value="PTS_EIIB_TYPE_4"/>
    <property type="match status" value="1"/>
</dbReference>
<name>A0ABY1A9C0_9LACO</name>
<evidence type="ECO:0000259" key="8">
    <source>
        <dbReference type="PROSITE" id="PS51101"/>
    </source>
</evidence>
<comment type="caution">
    <text evidence="9">The sequence shown here is derived from an EMBL/GenBank/DDBJ whole genome shotgun (WGS) entry which is preliminary data.</text>
</comment>